<dbReference type="Gene3D" id="3.10.580.10">
    <property type="entry name" value="CBS-domain"/>
    <property type="match status" value="1"/>
</dbReference>
<evidence type="ECO:0000313" key="11">
    <source>
        <dbReference type="EMBL" id="AUM11846.1"/>
    </source>
</evidence>
<dbReference type="Pfam" id="PF03448">
    <property type="entry name" value="MgtE_N"/>
    <property type="match status" value="1"/>
</dbReference>
<dbReference type="PANTHER" id="PTHR43773:SF1">
    <property type="entry name" value="MAGNESIUM TRANSPORTER MGTE"/>
    <property type="match status" value="1"/>
</dbReference>
<evidence type="ECO:0000256" key="8">
    <source>
        <dbReference type="PROSITE-ProRule" id="PRU00703"/>
    </source>
</evidence>
<evidence type="ECO:0000256" key="5">
    <source>
        <dbReference type="ARBA" id="ARBA00022842"/>
    </source>
</evidence>
<dbReference type="PANTHER" id="PTHR43773">
    <property type="entry name" value="MAGNESIUM TRANSPORTER MGTE"/>
    <property type="match status" value="1"/>
</dbReference>
<dbReference type="InterPro" id="IPR006668">
    <property type="entry name" value="Mg_transptr_MgtE_intracell_dom"/>
</dbReference>
<keyword evidence="7 9" id="KW-0472">Membrane</keyword>
<evidence type="ECO:0000259" key="10">
    <source>
        <dbReference type="PROSITE" id="PS51371"/>
    </source>
</evidence>
<evidence type="ECO:0000256" key="1">
    <source>
        <dbReference type="ARBA" id="ARBA00004141"/>
    </source>
</evidence>
<dbReference type="InterPro" id="IPR006669">
    <property type="entry name" value="MgtE_transporter"/>
</dbReference>
<dbReference type="NCBIfam" id="TIGR00400">
    <property type="entry name" value="mgtE"/>
    <property type="match status" value="1"/>
</dbReference>
<feature type="domain" description="CBS" evidence="10">
    <location>
        <begin position="233"/>
        <end position="292"/>
    </location>
</feature>
<proteinExistence type="inferred from homology"/>
<dbReference type="GO" id="GO:0015095">
    <property type="term" value="F:magnesium ion transmembrane transporter activity"/>
    <property type="evidence" value="ECO:0007669"/>
    <property type="project" value="UniProtKB-UniRule"/>
</dbReference>
<keyword evidence="8" id="KW-0129">CBS domain</keyword>
<dbReference type="EMBL" id="CP022684">
    <property type="protein sequence ID" value="AUM11846.1"/>
    <property type="molecule type" value="Genomic_DNA"/>
</dbReference>
<dbReference type="Pfam" id="PF01769">
    <property type="entry name" value="MgtE"/>
    <property type="match status" value="1"/>
</dbReference>
<keyword evidence="9" id="KW-1003">Cell membrane</keyword>
<comment type="similarity">
    <text evidence="2 9">Belongs to the SLC41A transporter family.</text>
</comment>
<dbReference type="Pfam" id="PF00571">
    <property type="entry name" value="CBS"/>
    <property type="match status" value="2"/>
</dbReference>
<evidence type="ECO:0000256" key="3">
    <source>
        <dbReference type="ARBA" id="ARBA00022448"/>
    </source>
</evidence>
<comment type="subcellular location">
    <subcellularLocation>
        <location evidence="9">Cell membrane</location>
        <topology evidence="9">Multi-pass membrane protein</topology>
    </subcellularLocation>
    <subcellularLocation>
        <location evidence="1">Membrane</location>
        <topology evidence="1">Multi-pass membrane protein</topology>
    </subcellularLocation>
</comment>
<dbReference type="PROSITE" id="PS51371">
    <property type="entry name" value="CBS"/>
    <property type="match status" value="1"/>
</dbReference>
<dbReference type="Proteomes" id="UP000235116">
    <property type="component" value="Chromosome"/>
</dbReference>
<dbReference type="GO" id="GO:0005886">
    <property type="term" value="C:plasma membrane"/>
    <property type="evidence" value="ECO:0007669"/>
    <property type="project" value="UniProtKB-SubCell"/>
</dbReference>
<dbReference type="InterPro" id="IPR038076">
    <property type="entry name" value="MgtE_N_sf"/>
</dbReference>
<feature type="transmembrane region" description="Helical" evidence="9">
    <location>
        <begin position="315"/>
        <end position="335"/>
    </location>
</feature>
<evidence type="ECO:0000256" key="2">
    <source>
        <dbReference type="ARBA" id="ARBA00009749"/>
    </source>
</evidence>
<dbReference type="GO" id="GO:0046872">
    <property type="term" value="F:metal ion binding"/>
    <property type="evidence" value="ECO:0007669"/>
    <property type="project" value="UniProtKB-KW"/>
</dbReference>
<name>A0A2K9LHJ9_9GAMM</name>
<protein>
    <recommendedName>
        <fullName evidence="9">Magnesium transporter MgtE</fullName>
    </recommendedName>
</protein>
<dbReference type="AlphaFoldDB" id="A0A2K9LHJ9"/>
<organism evidence="11 12">
    <name type="scientific">Ketobacter alkanivorans</name>
    <dbReference type="NCBI Taxonomy" id="1917421"/>
    <lineage>
        <taxon>Bacteria</taxon>
        <taxon>Pseudomonadati</taxon>
        <taxon>Pseudomonadota</taxon>
        <taxon>Gammaproteobacteria</taxon>
        <taxon>Pseudomonadales</taxon>
        <taxon>Ketobacteraceae</taxon>
        <taxon>Ketobacter</taxon>
    </lineage>
</organism>
<comment type="caution">
    <text evidence="9">Lacks conserved residue(s) required for the propagation of feature annotation.</text>
</comment>
<comment type="function">
    <text evidence="9">Acts as a magnesium transporter.</text>
</comment>
<dbReference type="KEGG" id="kak:Kalk_05150"/>
<feature type="transmembrane region" description="Helical" evidence="9">
    <location>
        <begin position="417"/>
        <end position="442"/>
    </location>
</feature>
<dbReference type="InterPro" id="IPR000644">
    <property type="entry name" value="CBS_dom"/>
</dbReference>
<dbReference type="RefSeq" id="WP_101893184.1">
    <property type="nucleotide sequence ID" value="NZ_CP022684.1"/>
</dbReference>
<keyword evidence="6 9" id="KW-1133">Transmembrane helix</keyword>
<dbReference type="SMART" id="SM00116">
    <property type="entry name" value="CBS"/>
    <property type="match status" value="2"/>
</dbReference>
<dbReference type="SUPFAM" id="SSF54631">
    <property type="entry name" value="CBS-domain pair"/>
    <property type="match status" value="1"/>
</dbReference>
<gene>
    <name evidence="11" type="primary">mgtE</name>
    <name evidence="11" type="ORF">Kalk_05150</name>
</gene>
<evidence type="ECO:0000256" key="6">
    <source>
        <dbReference type="ARBA" id="ARBA00022989"/>
    </source>
</evidence>
<dbReference type="CDD" id="cd04606">
    <property type="entry name" value="CBS_pair_Mg_transporter"/>
    <property type="match status" value="1"/>
</dbReference>
<feature type="transmembrane region" description="Helical" evidence="9">
    <location>
        <begin position="389"/>
        <end position="411"/>
    </location>
</feature>
<evidence type="ECO:0000256" key="4">
    <source>
        <dbReference type="ARBA" id="ARBA00022692"/>
    </source>
</evidence>
<dbReference type="InterPro" id="IPR006667">
    <property type="entry name" value="SLC41_membr_dom"/>
</dbReference>
<dbReference type="OrthoDB" id="9790355at2"/>
<reference evidence="12" key="1">
    <citation type="submission" date="2017-08" db="EMBL/GenBank/DDBJ databases">
        <title>Direct submision.</title>
        <authorList>
            <person name="Kim S.-J."/>
            <person name="Rhee S.-K."/>
        </authorList>
    </citation>
    <scope>NUCLEOTIDE SEQUENCE [LARGE SCALE GENOMIC DNA]</scope>
    <source>
        <strain evidence="12">GI5</strain>
    </source>
</reference>
<dbReference type="SUPFAM" id="SSF158791">
    <property type="entry name" value="MgtE N-terminal domain-like"/>
    <property type="match status" value="1"/>
</dbReference>
<dbReference type="Gene3D" id="1.10.357.20">
    <property type="entry name" value="SLC41 divalent cation transporters, integral membrane domain"/>
    <property type="match status" value="1"/>
</dbReference>
<feature type="transmembrane region" description="Helical" evidence="9">
    <location>
        <begin position="454"/>
        <end position="477"/>
    </location>
</feature>
<evidence type="ECO:0000256" key="9">
    <source>
        <dbReference type="RuleBase" id="RU362011"/>
    </source>
</evidence>
<evidence type="ECO:0000256" key="7">
    <source>
        <dbReference type="ARBA" id="ARBA00023136"/>
    </source>
</evidence>
<keyword evidence="9" id="KW-0479">Metal-binding</keyword>
<dbReference type="InterPro" id="IPR046342">
    <property type="entry name" value="CBS_dom_sf"/>
</dbReference>
<sequence>MSEFETRPKKLAQRLAPVLAQLQRQAVVETVTHRQQQKRADVIENLVQRQQSAALSRELKKLNNADIAHLLNMLPADKRRTVWQQLDNHNAGDVLVELNDTIAEDLIEITEPARLGIILGTLDIDELTEIADLLPAPLLNQAVSSLEANERNWVERTLSYPQGTVGDNMSKDSLTLNERHTINQAIELVRSTPELPPQTDKLFVLGKHRQLVGVVPLIDLIRHPGETLIEDCMDKDVVTFAPHDDAEDAGQAFERYDLISAPVVDERHRLVGRLTVESIMDYLREVAENQALAKEGLRAGTDLFGPILEGARERWPWLMINLCTAFIASRFISIFEDTIQQLVALAALMPIVASVGGNTGNQTAALVIRGLAMEQIQRGNLSYIYRKELIISLLNGVIWGALLGLFAWMLYSNLLLGAVMMAAVTLNLLLAALIGITVPFLLDRLNKDPAMGSSVVLTFATDSMGFFLFLGLATLILV</sequence>
<keyword evidence="4 9" id="KW-0812">Transmembrane</keyword>
<keyword evidence="5 9" id="KW-0460">Magnesium</keyword>
<keyword evidence="3 9" id="KW-0813">Transport</keyword>
<dbReference type="SMART" id="SM00924">
    <property type="entry name" value="MgtE_N"/>
    <property type="match status" value="1"/>
</dbReference>
<dbReference type="Gene3D" id="1.25.60.10">
    <property type="entry name" value="MgtE N-terminal domain-like"/>
    <property type="match status" value="1"/>
</dbReference>
<comment type="subunit">
    <text evidence="9">Homodimer.</text>
</comment>
<dbReference type="InterPro" id="IPR036739">
    <property type="entry name" value="SLC41_membr_dom_sf"/>
</dbReference>
<evidence type="ECO:0000313" key="12">
    <source>
        <dbReference type="Proteomes" id="UP000235116"/>
    </source>
</evidence>
<accession>A0A2K9LHJ9</accession>
<keyword evidence="12" id="KW-1185">Reference proteome</keyword>
<dbReference type="SUPFAM" id="SSF161093">
    <property type="entry name" value="MgtE membrane domain-like"/>
    <property type="match status" value="1"/>
</dbReference>